<proteinExistence type="predicted"/>
<gene>
    <name evidence="1" type="ORF">RPERSI_LOCUS20731</name>
</gene>
<sequence>SDYARWVKQEYERDDLLLKIKSNIFRQVSNRSESSLVKAIAHLIEASLR</sequence>
<feature type="non-terminal residue" evidence="1">
    <location>
        <position position="1"/>
    </location>
</feature>
<accession>A0ACA9RLW9</accession>
<evidence type="ECO:0000313" key="1">
    <source>
        <dbReference type="EMBL" id="CAG8799474.1"/>
    </source>
</evidence>
<organism evidence="1 2">
    <name type="scientific">Racocetra persica</name>
    <dbReference type="NCBI Taxonomy" id="160502"/>
    <lineage>
        <taxon>Eukaryota</taxon>
        <taxon>Fungi</taxon>
        <taxon>Fungi incertae sedis</taxon>
        <taxon>Mucoromycota</taxon>
        <taxon>Glomeromycotina</taxon>
        <taxon>Glomeromycetes</taxon>
        <taxon>Diversisporales</taxon>
        <taxon>Gigasporaceae</taxon>
        <taxon>Racocetra</taxon>
    </lineage>
</organism>
<keyword evidence="2" id="KW-1185">Reference proteome</keyword>
<comment type="caution">
    <text evidence="1">The sequence shown here is derived from an EMBL/GenBank/DDBJ whole genome shotgun (WGS) entry which is preliminary data.</text>
</comment>
<dbReference type="EMBL" id="CAJVQC010059120">
    <property type="protein sequence ID" value="CAG8799474.1"/>
    <property type="molecule type" value="Genomic_DNA"/>
</dbReference>
<name>A0ACA9RLW9_9GLOM</name>
<dbReference type="Proteomes" id="UP000789920">
    <property type="component" value="Unassembled WGS sequence"/>
</dbReference>
<evidence type="ECO:0000313" key="2">
    <source>
        <dbReference type="Proteomes" id="UP000789920"/>
    </source>
</evidence>
<reference evidence="1" key="1">
    <citation type="submission" date="2021-06" db="EMBL/GenBank/DDBJ databases">
        <authorList>
            <person name="Kallberg Y."/>
            <person name="Tangrot J."/>
            <person name="Rosling A."/>
        </authorList>
    </citation>
    <scope>NUCLEOTIDE SEQUENCE</scope>
    <source>
        <strain evidence="1">MA461A</strain>
    </source>
</reference>
<protein>
    <submittedName>
        <fullName evidence="1">1358_t:CDS:1</fullName>
    </submittedName>
</protein>